<dbReference type="CDD" id="cd16922">
    <property type="entry name" value="HATPase_EvgS-ArcB-TorS-like"/>
    <property type="match status" value="1"/>
</dbReference>
<dbReference type="GO" id="GO:0005524">
    <property type="term" value="F:ATP binding"/>
    <property type="evidence" value="ECO:0007669"/>
    <property type="project" value="UniProtKB-KW"/>
</dbReference>
<evidence type="ECO:0000256" key="6">
    <source>
        <dbReference type="ARBA" id="ARBA00022692"/>
    </source>
</evidence>
<feature type="domain" description="PAS" evidence="17">
    <location>
        <begin position="68"/>
        <end position="138"/>
    </location>
</feature>
<keyword evidence="14" id="KW-0175">Coiled coil</keyword>
<dbReference type="InterPro" id="IPR000700">
    <property type="entry name" value="PAS-assoc_C"/>
</dbReference>
<dbReference type="Pfam" id="PF08448">
    <property type="entry name" value="PAS_4"/>
    <property type="match status" value="1"/>
</dbReference>
<keyword evidence="20" id="KW-1185">Reference proteome</keyword>
<accession>A0A251X4F5</accession>
<dbReference type="PANTHER" id="PTHR43047:SF72">
    <property type="entry name" value="OSMOSENSING HISTIDINE PROTEIN KINASE SLN1"/>
    <property type="match status" value="1"/>
</dbReference>
<dbReference type="Gene3D" id="3.30.450.20">
    <property type="entry name" value="PAS domain"/>
    <property type="match status" value="7"/>
</dbReference>
<dbReference type="PROSITE" id="PS50110">
    <property type="entry name" value="RESPONSE_REGULATORY"/>
    <property type="match status" value="1"/>
</dbReference>
<dbReference type="GO" id="GO:0000155">
    <property type="term" value="F:phosphorelay sensor kinase activity"/>
    <property type="evidence" value="ECO:0007669"/>
    <property type="project" value="InterPro"/>
</dbReference>
<feature type="domain" description="PAS" evidence="17">
    <location>
        <begin position="634"/>
        <end position="705"/>
    </location>
</feature>
<feature type="domain" description="PAC" evidence="18">
    <location>
        <begin position="270"/>
        <end position="322"/>
    </location>
</feature>
<feature type="domain" description="PAC" evidence="18">
    <location>
        <begin position="708"/>
        <end position="760"/>
    </location>
</feature>
<dbReference type="Gene3D" id="3.30.565.10">
    <property type="entry name" value="Histidine kinase-like ATPase, C-terminal domain"/>
    <property type="match status" value="1"/>
</dbReference>
<dbReference type="InterPro" id="IPR001789">
    <property type="entry name" value="Sig_transdc_resp-reg_receiver"/>
</dbReference>
<dbReference type="Pfam" id="PF00072">
    <property type="entry name" value="Response_reg"/>
    <property type="match status" value="1"/>
</dbReference>
<dbReference type="SMART" id="SM00086">
    <property type="entry name" value="PAC"/>
    <property type="match status" value="7"/>
</dbReference>
<dbReference type="InterPro" id="IPR036890">
    <property type="entry name" value="HATPase_C_sf"/>
</dbReference>
<dbReference type="GO" id="GO:0009927">
    <property type="term" value="F:histidine phosphotransfer kinase activity"/>
    <property type="evidence" value="ECO:0007669"/>
    <property type="project" value="TreeGrafter"/>
</dbReference>
<dbReference type="SUPFAM" id="SSF52172">
    <property type="entry name" value="CheY-like"/>
    <property type="match status" value="1"/>
</dbReference>
<dbReference type="SMART" id="SM00448">
    <property type="entry name" value="REC"/>
    <property type="match status" value="1"/>
</dbReference>
<evidence type="ECO:0000259" key="18">
    <source>
        <dbReference type="PROSITE" id="PS50113"/>
    </source>
</evidence>
<feature type="modified residue" description="4-aspartylphosphate" evidence="13">
    <location>
        <position position="1456"/>
    </location>
</feature>
<feature type="domain" description="PAS" evidence="17">
    <location>
        <begin position="1022"/>
        <end position="1093"/>
    </location>
</feature>
<organism evidence="19 20">
    <name type="scientific">Thioflexithrix psekupsensis</name>
    <dbReference type="NCBI Taxonomy" id="1570016"/>
    <lineage>
        <taxon>Bacteria</taxon>
        <taxon>Pseudomonadati</taxon>
        <taxon>Pseudomonadota</taxon>
        <taxon>Gammaproteobacteria</taxon>
        <taxon>Thiotrichales</taxon>
        <taxon>Thioflexithrix</taxon>
    </lineage>
</organism>
<dbReference type="Proteomes" id="UP000194798">
    <property type="component" value="Unassembled WGS sequence"/>
</dbReference>
<evidence type="ECO:0000313" key="19">
    <source>
        <dbReference type="EMBL" id="OUD12393.1"/>
    </source>
</evidence>
<dbReference type="InterPro" id="IPR003661">
    <property type="entry name" value="HisK_dim/P_dom"/>
</dbReference>
<evidence type="ECO:0000313" key="20">
    <source>
        <dbReference type="Proteomes" id="UP000194798"/>
    </source>
</evidence>
<feature type="coiled-coil region" evidence="14">
    <location>
        <begin position="37"/>
        <end position="75"/>
    </location>
</feature>
<sequence length="1627" mass="188243">MDTPADAKLSRLRQHAEAKLEQHYDTELTAPTMEADKDHLIHELQVHQIELEMQNEELLRTQRALEEAYQRYSDLYDFAPVGYLTLDPQFNITQINLTGAELLGDSRTNLLKSSFYQFIHRHAYNYFQNYHHRLLENKTPSDHCELQIKRRYADFFYAELQSSPVHDSHDESELKEWRVIIIDISRRKFAEELAHRAQERYQAIVNQQSELIYRYDANGILTFVNQACIHFFGQLRQQLEGSHLTRFIAKENRINFQRRLETMRRHAQTMLHEERWLSAQSQWRWFRWSEQPILDDNNQLLEIQAVGHDITEQKKAEEAVRISQENLQTLFNTLEDFIFITDLQGTILYANPSMTENLGYALDELMNKNLIELFIETDKLKAEVEILSMLEGQIQVSHLLLKQKQKPQQIPIELKVKKGRWNGLEAVFGIARDITERHRFEIALLDSKQRYEAIFNSVSVAILEQDFSIIHQKLKELRDSGLKNLRHHLSKHSEIVKELFSLVKTSDINKTAIKLLGIPNSLQNIYHYLDNYLAEGLQLEQLIELNKVRGELMLPNDRFFLPAAEEGFIDVLCAIWEGKQFVQTETLQRSLTGNHVPVILSMPIPRTDEGFKRIPVSLLDISAHLKIEEKLREERDFINTVLNIAGMLVLVLDNWGRIERFNRYAETITGYEFKEIRLRFFWDLFIPEEDLNMVINLFHNLIEDGISSNSQTYWIMRDGTRRLFEWNNTIILQPDGKTKFVVATGLDITDRHLAEEALRSSENRFRTIFNNAAVGISLTDCHGNYLEVNQKWQEMTGYLEVDLKEVDYNPLFLPDDSPEAKQKFSQLVNGEIESYQIEKNYFRKDGSYFFASLWISAIYSVDKEVEAILSFVTDLSDRKRMEHALRDSEEHYRLVITAMQEGIILCDEKGRINTVNPSAERLLNISADELKENGFSSKEFSLIKNDGSVFSEPHSIDNLLVSRMPQSNVIIGIKKSTCSRLTWISVNTQPLLRANDHKHYGAVISFSDITARREAEAALRKSEEYRRLLIDEAVIGLCLTRMDGCFIEINSAFSDIIGYSSEELVQKRNTYMITPPCYYQTDYQVLMQLQKTGRYGPYEKEYIHRQGYLVPVRLSGLLIEKDGDYYIWSSVEDILDRKQAEISLRQAKEAAEVANRAKSVFLANMSHELRTPLNGILGYSQLLQREKNSSPQLKEGLNVIQRSGEYLLTLISDILDISKIEANRLELNPEDFYFEDFLKSIIDLFQLRAKQKGITFIYEPCFPLPSLLHADEKRLRQILINLLSNAVKFTEKGNVIFRVHYQLNEGCLLCEVEDTGIGMSAADLNRIFLPFQQAGNEHYRSEGTGLGLAITEKLVKMMSGELKVKSELKKGSLFTLSLKLPAKINLQPQRLHSPHPVIIGYEGERQRILIVDDRWENRSVLANMLTPLGFQISEADSGQEALQKAKLWLPHAILMDLIMPGMDGVETIQQLRHFEAENITNGQGIIRSVIIVVSASAFEQDKIRSKMAGGDDFLAKPFRTENLLSLLAHHLKLQWLYQNTAIEELTDADSYLKETQHLTLRLLPKQIENLYDLAMSGDIDGILEYAANLKQIDTQFIPLANRIVALAEGYDINKIRDIARYYQENKP</sequence>
<evidence type="ECO:0000256" key="4">
    <source>
        <dbReference type="ARBA" id="ARBA00022553"/>
    </source>
</evidence>
<protein>
    <recommendedName>
        <fullName evidence="3">histidine kinase</fullName>
        <ecNumber evidence="3">2.7.13.3</ecNumber>
    </recommendedName>
</protein>
<evidence type="ECO:0000256" key="7">
    <source>
        <dbReference type="ARBA" id="ARBA00022741"/>
    </source>
</evidence>
<keyword evidence="5" id="KW-0808">Transferase</keyword>
<keyword evidence="6" id="KW-0812">Transmembrane</keyword>
<dbReference type="Pfam" id="PF13426">
    <property type="entry name" value="PAS_9"/>
    <property type="match status" value="2"/>
</dbReference>
<dbReference type="SMART" id="SM00388">
    <property type="entry name" value="HisKA"/>
    <property type="match status" value="1"/>
</dbReference>
<dbReference type="OrthoDB" id="9792854at2"/>
<dbReference type="Pfam" id="PF00512">
    <property type="entry name" value="HisKA"/>
    <property type="match status" value="1"/>
</dbReference>
<keyword evidence="11" id="KW-0902">Two-component regulatory system</keyword>
<reference evidence="19 20" key="1">
    <citation type="submission" date="2016-12" db="EMBL/GenBank/DDBJ databases">
        <title>Thioflexothrix psekupsii D3 genome sequencing and assembly.</title>
        <authorList>
            <person name="Fomenkov A."/>
            <person name="Vincze T."/>
            <person name="Grabovich M."/>
            <person name="Anton B.P."/>
            <person name="Dubinina G."/>
            <person name="Orlova M."/>
            <person name="Belousova E."/>
            <person name="Roberts R.J."/>
        </authorList>
    </citation>
    <scope>NUCLEOTIDE SEQUENCE [LARGE SCALE GENOMIC DNA]</scope>
    <source>
        <strain evidence="19">D3</strain>
    </source>
</reference>
<dbReference type="CDD" id="cd00082">
    <property type="entry name" value="HisKA"/>
    <property type="match status" value="1"/>
</dbReference>
<comment type="subcellular location">
    <subcellularLocation>
        <location evidence="2">Membrane</location>
    </subcellularLocation>
</comment>
<evidence type="ECO:0000259" key="16">
    <source>
        <dbReference type="PROSITE" id="PS50110"/>
    </source>
</evidence>
<dbReference type="EC" id="2.7.13.3" evidence="3"/>
<comment type="caution">
    <text evidence="19">The sequence shown here is derived from an EMBL/GenBank/DDBJ whole genome shotgun (WGS) entry which is preliminary data.</text>
</comment>
<keyword evidence="12" id="KW-0472">Membrane</keyword>
<evidence type="ECO:0000256" key="13">
    <source>
        <dbReference type="PROSITE-ProRule" id="PRU00169"/>
    </source>
</evidence>
<evidence type="ECO:0000256" key="10">
    <source>
        <dbReference type="ARBA" id="ARBA00022989"/>
    </source>
</evidence>
<evidence type="ECO:0000256" key="14">
    <source>
        <dbReference type="SAM" id="Coils"/>
    </source>
</evidence>
<name>A0A251X4F5_9GAMM</name>
<feature type="domain" description="Histidine kinase" evidence="15">
    <location>
        <begin position="1164"/>
        <end position="1382"/>
    </location>
</feature>
<dbReference type="CDD" id="cd00130">
    <property type="entry name" value="PAS"/>
    <property type="match status" value="7"/>
</dbReference>
<dbReference type="PRINTS" id="PR00344">
    <property type="entry name" value="BCTRLSENSOR"/>
</dbReference>
<feature type="domain" description="PAS" evidence="17">
    <location>
        <begin position="323"/>
        <end position="393"/>
    </location>
</feature>
<evidence type="ECO:0000256" key="11">
    <source>
        <dbReference type="ARBA" id="ARBA00023012"/>
    </source>
</evidence>
<dbReference type="InterPro" id="IPR005467">
    <property type="entry name" value="His_kinase_dom"/>
</dbReference>
<evidence type="ECO:0000256" key="1">
    <source>
        <dbReference type="ARBA" id="ARBA00000085"/>
    </source>
</evidence>
<comment type="catalytic activity">
    <reaction evidence="1">
        <text>ATP + protein L-histidine = ADP + protein N-phospho-L-histidine.</text>
        <dbReference type="EC" id="2.7.13.3"/>
    </reaction>
</comment>
<evidence type="ECO:0000256" key="12">
    <source>
        <dbReference type="ARBA" id="ARBA00023136"/>
    </source>
</evidence>
<evidence type="ECO:0000256" key="3">
    <source>
        <dbReference type="ARBA" id="ARBA00012438"/>
    </source>
</evidence>
<evidence type="ECO:0000256" key="9">
    <source>
        <dbReference type="ARBA" id="ARBA00022840"/>
    </source>
</evidence>
<dbReference type="InterPro" id="IPR003594">
    <property type="entry name" value="HATPase_dom"/>
</dbReference>
<feature type="domain" description="PAS" evidence="17">
    <location>
        <begin position="888"/>
        <end position="930"/>
    </location>
</feature>
<dbReference type="PROSITE" id="PS50113">
    <property type="entry name" value="PAC"/>
    <property type="match status" value="3"/>
</dbReference>
<proteinExistence type="predicted"/>
<dbReference type="CDD" id="cd17546">
    <property type="entry name" value="REC_hyHK_CKI1_RcsC-like"/>
    <property type="match status" value="1"/>
</dbReference>
<dbReference type="EMBL" id="MSLT01000023">
    <property type="protein sequence ID" value="OUD12393.1"/>
    <property type="molecule type" value="Genomic_DNA"/>
</dbReference>
<dbReference type="SMART" id="SM00387">
    <property type="entry name" value="HATPase_c"/>
    <property type="match status" value="1"/>
</dbReference>
<dbReference type="Gene3D" id="3.40.50.2300">
    <property type="match status" value="1"/>
</dbReference>
<dbReference type="PANTHER" id="PTHR43047">
    <property type="entry name" value="TWO-COMPONENT HISTIDINE PROTEIN KINASE"/>
    <property type="match status" value="1"/>
</dbReference>
<dbReference type="InterPro" id="IPR004358">
    <property type="entry name" value="Sig_transdc_His_kin-like_C"/>
</dbReference>
<feature type="domain" description="PAS" evidence="17">
    <location>
        <begin position="197"/>
        <end position="267"/>
    </location>
</feature>
<dbReference type="InterPro" id="IPR011006">
    <property type="entry name" value="CheY-like_superfamily"/>
</dbReference>
<dbReference type="Pfam" id="PF00989">
    <property type="entry name" value="PAS"/>
    <property type="match status" value="4"/>
</dbReference>
<dbReference type="InterPro" id="IPR013767">
    <property type="entry name" value="PAS_fold"/>
</dbReference>
<dbReference type="Pfam" id="PF02518">
    <property type="entry name" value="HATPase_c"/>
    <property type="match status" value="1"/>
</dbReference>
<keyword evidence="9" id="KW-0067">ATP-binding</keyword>
<feature type="domain" description="PAS" evidence="17">
    <location>
        <begin position="761"/>
        <end position="831"/>
    </location>
</feature>
<feature type="domain" description="PAC" evidence="18">
    <location>
        <begin position="835"/>
        <end position="887"/>
    </location>
</feature>
<keyword evidence="7" id="KW-0547">Nucleotide-binding</keyword>
<dbReference type="InterPro" id="IPR001610">
    <property type="entry name" value="PAC"/>
</dbReference>
<dbReference type="InterPro" id="IPR013656">
    <property type="entry name" value="PAS_4"/>
</dbReference>
<dbReference type="GO" id="GO:0006355">
    <property type="term" value="P:regulation of DNA-templated transcription"/>
    <property type="evidence" value="ECO:0007669"/>
    <property type="project" value="InterPro"/>
</dbReference>
<evidence type="ECO:0000256" key="8">
    <source>
        <dbReference type="ARBA" id="ARBA00022777"/>
    </source>
</evidence>
<keyword evidence="8" id="KW-0418">Kinase</keyword>
<evidence type="ECO:0000256" key="2">
    <source>
        <dbReference type="ARBA" id="ARBA00004370"/>
    </source>
</evidence>
<dbReference type="SMART" id="SM00091">
    <property type="entry name" value="PAS"/>
    <property type="match status" value="7"/>
</dbReference>
<dbReference type="InterPro" id="IPR036097">
    <property type="entry name" value="HisK_dim/P_sf"/>
</dbReference>
<feature type="domain" description="Response regulatory" evidence="16">
    <location>
        <begin position="1407"/>
        <end position="1531"/>
    </location>
</feature>
<dbReference type="FunFam" id="3.30.565.10:FF:000010">
    <property type="entry name" value="Sensor histidine kinase RcsC"/>
    <property type="match status" value="1"/>
</dbReference>
<evidence type="ECO:0000259" key="17">
    <source>
        <dbReference type="PROSITE" id="PS50112"/>
    </source>
</evidence>
<dbReference type="FunFam" id="1.10.287.130:FF:000004">
    <property type="entry name" value="Ethylene receptor 1"/>
    <property type="match status" value="1"/>
</dbReference>
<dbReference type="PROSITE" id="PS50112">
    <property type="entry name" value="PAS"/>
    <property type="match status" value="7"/>
</dbReference>
<dbReference type="SUPFAM" id="SSF47384">
    <property type="entry name" value="Homodimeric domain of signal transducing histidine kinase"/>
    <property type="match status" value="1"/>
</dbReference>
<evidence type="ECO:0000259" key="15">
    <source>
        <dbReference type="PROSITE" id="PS50109"/>
    </source>
</evidence>
<dbReference type="InterPro" id="IPR000014">
    <property type="entry name" value="PAS"/>
</dbReference>
<dbReference type="InterPro" id="IPR035965">
    <property type="entry name" value="PAS-like_dom_sf"/>
</dbReference>
<keyword evidence="4 13" id="KW-0597">Phosphoprotein</keyword>
<evidence type="ECO:0000256" key="5">
    <source>
        <dbReference type="ARBA" id="ARBA00022679"/>
    </source>
</evidence>
<gene>
    <name evidence="19" type="ORF">TPSD3_14885</name>
</gene>
<dbReference type="PROSITE" id="PS50109">
    <property type="entry name" value="HIS_KIN"/>
    <property type="match status" value="1"/>
</dbReference>
<dbReference type="NCBIfam" id="TIGR00229">
    <property type="entry name" value="sensory_box"/>
    <property type="match status" value="7"/>
</dbReference>
<dbReference type="SUPFAM" id="SSF55785">
    <property type="entry name" value="PYP-like sensor domain (PAS domain)"/>
    <property type="match status" value="7"/>
</dbReference>
<dbReference type="GO" id="GO:0005886">
    <property type="term" value="C:plasma membrane"/>
    <property type="evidence" value="ECO:0007669"/>
    <property type="project" value="TreeGrafter"/>
</dbReference>
<dbReference type="Gene3D" id="1.10.287.130">
    <property type="match status" value="1"/>
</dbReference>
<dbReference type="SUPFAM" id="SSF55874">
    <property type="entry name" value="ATPase domain of HSP90 chaperone/DNA topoisomerase II/histidine kinase"/>
    <property type="match status" value="1"/>
</dbReference>
<dbReference type="RefSeq" id="WP_086489342.1">
    <property type="nucleotide sequence ID" value="NZ_MSLT01000023.1"/>
</dbReference>
<keyword evidence="10" id="KW-1133">Transmembrane helix</keyword>